<sequence length="434" mass="49564">WLSLLSWLSHHGMDTDTLWVEPRLASGGYGLFALRSCPPSSLLFTVPGSSMMNIKTLSPHYYPRLTAVQMVSLHLLLHRPENDQVSSDPLFGPYISTLPQDFDSHPLTRLLREGRGLLGLLPPSSATALERLASRFHSDLETVCNYLHEHLDVLQTSSRSDMPTTDMIQKDNDKFVSEYLWGWLNVNTRCIYHQLTKSRSDPDNLTLCPILDFANHTPGRSHMVLDKSDEKKRQNQKHFRVLSSPVGVETGEEVFLTYGAHCNRTLFVEYGFVLHPSSQKWEDCVVEVLVDDIAEELYQKKESVGAWMMDILQTEKYWKDWTLHSHSGSAYLSYRLVTALRLYELVPKGSIPPNCEDLIQCWRLTLSGMQDEISAENEAAWKRTLGGLCHTMIRRAEIVFGLGKDIGTDIETLWREEKYIAQCILDKIHNGEEL</sequence>
<dbReference type="Gene3D" id="3.90.1410.10">
    <property type="entry name" value="set domain protein methyltransferase, domain 1"/>
    <property type="match status" value="1"/>
</dbReference>
<dbReference type="OrthoDB" id="341421at2759"/>
<dbReference type="InterPro" id="IPR046341">
    <property type="entry name" value="SET_dom_sf"/>
</dbReference>
<evidence type="ECO:0000256" key="2">
    <source>
        <dbReference type="ARBA" id="ARBA00022679"/>
    </source>
</evidence>
<dbReference type="PANTHER" id="PTHR13271:SF47">
    <property type="entry name" value="ACTIN-HISTIDINE N-METHYLTRANSFERASE"/>
    <property type="match status" value="1"/>
</dbReference>
<keyword evidence="2" id="KW-0808">Transferase</keyword>
<feature type="domain" description="SET" evidence="4">
    <location>
        <begin position="149"/>
        <end position="259"/>
    </location>
</feature>
<dbReference type="SUPFAM" id="SSF82199">
    <property type="entry name" value="SET domain"/>
    <property type="match status" value="1"/>
</dbReference>
<proteinExistence type="predicted"/>
<evidence type="ECO:0000313" key="6">
    <source>
        <dbReference type="Proteomes" id="UP000297245"/>
    </source>
</evidence>
<reference evidence="5 6" key="1">
    <citation type="journal article" date="2019" name="Nat. Ecol. Evol.">
        <title>Megaphylogeny resolves global patterns of mushroom evolution.</title>
        <authorList>
            <person name="Varga T."/>
            <person name="Krizsan K."/>
            <person name="Foldi C."/>
            <person name="Dima B."/>
            <person name="Sanchez-Garcia M."/>
            <person name="Sanchez-Ramirez S."/>
            <person name="Szollosi G.J."/>
            <person name="Szarkandi J.G."/>
            <person name="Papp V."/>
            <person name="Albert L."/>
            <person name="Andreopoulos W."/>
            <person name="Angelini C."/>
            <person name="Antonin V."/>
            <person name="Barry K.W."/>
            <person name="Bougher N.L."/>
            <person name="Buchanan P."/>
            <person name="Buyck B."/>
            <person name="Bense V."/>
            <person name="Catcheside P."/>
            <person name="Chovatia M."/>
            <person name="Cooper J."/>
            <person name="Damon W."/>
            <person name="Desjardin D."/>
            <person name="Finy P."/>
            <person name="Geml J."/>
            <person name="Haridas S."/>
            <person name="Hughes K."/>
            <person name="Justo A."/>
            <person name="Karasinski D."/>
            <person name="Kautmanova I."/>
            <person name="Kiss B."/>
            <person name="Kocsube S."/>
            <person name="Kotiranta H."/>
            <person name="LaButti K.M."/>
            <person name="Lechner B.E."/>
            <person name="Liimatainen K."/>
            <person name="Lipzen A."/>
            <person name="Lukacs Z."/>
            <person name="Mihaltcheva S."/>
            <person name="Morgado L.N."/>
            <person name="Niskanen T."/>
            <person name="Noordeloos M.E."/>
            <person name="Ohm R.A."/>
            <person name="Ortiz-Santana B."/>
            <person name="Ovrebo C."/>
            <person name="Racz N."/>
            <person name="Riley R."/>
            <person name="Savchenko A."/>
            <person name="Shiryaev A."/>
            <person name="Soop K."/>
            <person name="Spirin V."/>
            <person name="Szebenyi C."/>
            <person name="Tomsovsky M."/>
            <person name="Tulloss R.E."/>
            <person name="Uehling J."/>
            <person name="Grigoriev I.V."/>
            <person name="Vagvolgyi C."/>
            <person name="Papp T."/>
            <person name="Martin F.M."/>
            <person name="Miettinen O."/>
            <person name="Hibbett D.S."/>
            <person name="Nagy L.G."/>
        </authorList>
    </citation>
    <scope>NUCLEOTIDE SEQUENCE [LARGE SCALE GENOMIC DNA]</scope>
    <source>
        <strain evidence="5 6">CBS 962.96</strain>
    </source>
</reference>
<organism evidence="5 6">
    <name type="scientific">Dendrothele bispora (strain CBS 962.96)</name>
    <dbReference type="NCBI Taxonomy" id="1314807"/>
    <lineage>
        <taxon>Eukaryota</taxon>
        <taxon>Fungi</taxon>
        <taxon>Dikarya</taxon>
        <taxon>Basidiomycota</taxon>
        <taxon>Agaricomycotina</taxon>
        <taxon>Agaricomycetes</taxon>
        <taxon>Agaricomycetidae</taxon>
        <taxon>Agaricales</taxon>
        <taxon>Agaricales incertae sedis</taxon>
        <taxon>Dendrothele</taxon>
    </lineage>
</organism>
<dbReference type="PROSITE" id="PS50280">
    <property type="entry name" value="SET"/>
    <property type="match status" value="1"/>
</dbReference>
<dbReference type="Proteomes" id="UP000297245">
    <property type="component" value="Unassembled WGS sequence"/>
</dbReference>
<dbReference type="AlphaFoldDB" id="A0A4S8LNN5"/>
<evidence type="ECO:0000256" key="1">
    <source>
        <dbReference type="ARBA" id="ARBA00022603"/>
    </source>
</evidence>
<keyword evidence="6" id="KW-1185">Reference proteome</keyword>
<evidence type="ECO:0000256" key="3">
    <source>
        <dbReference type="ARBA" id="ARBA00022691"/>
    </source>
</evidence>
<dbReference type="GO" id="GO:0016279">
    <property type="term" value="F:protein-lysine N-methyltransferase activity"/>
    <property type="evidence" value="ECO:0007669"/>
    <property type="project" value="InterPro"/>
</dbReference>
<protein>
    <submittedName>
        <fullName evidence="5">SET domain-containing protein</fullName>
    </submittedName>
</protein>
<evidence type="ECO:0000259" key="4">
    <source>
        <dbReference type="PROSITE" id="PS50280"/>
    </source>
</evidence>
<dbReference type="CDD" id="cd19177">
    <property type="entry name" value="SET_SETD4"/>
    <property type="match status" value="1"/>
</dbReference>
<keyword evidence="3" id="KW-0949">S-adenosyl-L-methionine</keyword>
<feature type="non-terminal residue" evidence="5">
    <location>
        <position position="434"/>
    </location>
</feature>
<evidence type="ECO:0000313" key="5">
    <source>
        <dbReference type="EMBL" id="THU90710.1"/>
    </source>
</evidence>
<gene>
    <name evidence="5" type="ORF">K435DRAFT_610788</name>
</gene>
<dbReference type="InterPro" id="IPR001214">
    <property type="entry name" value="SET_dom"/>
</dbReference>
<feature type="non-terminal residue" evidence="5">
    <location>
        <position position="1"/>
    </location>
</feature>
<dbReference type="EMBL" id="ML179327">
    <property type="protein sequence ID" value="THU90710.1"/>
    <property type="molecule type" value="Genomic_DNA"/>
</dbReference>
<dbReference type="InterPro" id="IPR044429">
    <property type="entry name" value="SETD4_SET"/>
</dbReference>
<dbReference type="InterPro" id="IPR050600">
    <property type="entry name" value="SETD3_SETD6_MTase"/>
</dbReference>
<accession>A0A4S8LNN5</accession>
<name>A0A4S8LNN5_DENBC</name>
<keyword evidence="1" id="KW-0489">Methyltransferase</keyword>
<dbReference type="PANTHER" id="PTHR13271">
    <property type="entry name" value="UNCHARACTERIZED PUTATIVE METHYLTRANSFERASE"/>
    <property type="match status" value="1"/>
</dbReference>
<dbReference type="GO" id="GO:0032259">
    <property type="term" value="P:methylation"/>
    <property type="evidence" value="ECO:0007669"/>
    <property type="project" value="UniProtKB-KW"/>
</dbReference>